<proteinExistence type="predicted"/>
<protein>
    <submittedName>
        <fullName evidence="1">Uncharacterized protein</fullName>
    </submittedName>
</protein>
<evidence type="ECO:0000313" key="1">
    <source>
        <dbReference type="EMBL" id="RUS77067.1"/>
    </source>
</evidence>
<dbReference type="Proteomes" id="UP000271974">
    <property type="component" value="Unassembled WGS sequence"/>
</dbReference>
<reference evidence="1 2" key="1">
    <citation type="submission" date="2019-01" db="EMBL/GenBank/DDBJ databases">
        <title>A draft genome assembly of the solar-powered sea slug Elysia chlorotica.</title>
        <authorList>
            <person name="Cai H."/>
            <person name="Li Q."/>
            <person name="Fang X."/>
            <person name="Li J."/>
            <person name="Curtis N.E."/>
            <person name="Altenburger A."/>
            <person name="Shibata T."/>
            <person name="Feng M."/>
            <person name="Maeda T."/>
            <person name="Schwartz J.A."/>
            <person name="Shigenobu S."/>
            <person name="Lundholm N."/>
            <person name="Nishiyama T."/>
            <person name="Yang H."/>
            <person name="Hasebe M."/>
            <person name="Li S."/>
            <person name="Pierce S.K."/>
            <person name="Wang J."/>
        </authorList>
    </citation>
    <scope>NUCLEOTIDE SEQUENCE [LARGE SCALE GENOMIC DNA]</scope>
    <source>
        <strain evidence="1">EC2010</strain>
        <tissue evidence="1">Whole organism of an adult</tissue>
    </source>
</reference>
<comment type="caution">
    <text evidence="1">The sequence shown here is derived from an EMBL/GenBank/DDBJ whole genome shotgun (WGS) entry which is preliminary data.</text>
</comment>
<name>A0A3S1BBY8_ELYCH</name>
<dbReference type="EMBL" id="RQTK01000613">
    <property type="protein sequence ID" value="RUS77067.1"/>
    <property type="molecule type" value="Genomic_DNA"/>
</dbReference>
<keyword evidence="2" id="KW-1185">Reference proteome</keyword>
<sequence length="131" mass="15249">MYLETHLGVINNTNLRHSININLKKNNHKTCLNPVYTCSLSNIKAMMLCCLNKLLRQIRITCVLLNMKSNLNHHLQVLFNMNTYAHSDTHIHTHLMHTHARKEGLSFSLMVSKHHFVKLNFIGVNYDTQRS</sequence>
<dbReference type="AlphaFoldDB" id="A0A3S1BBY8"/>
<evidence type="ECO:0000313" key="2">
    <source>
        <dbReference type="Proteomes" id="UP000271974"/>
    </source>
</evidence>
<organism evidence="1 2">
    <name type="scientific">Elysia chlorotica</name>
    <name type="common">Eastern emerald elysia</name>
    <name type="synonym">Sea slug</name>
    <dbReference type="NCBI Taxonomy" id="188477"/>
    <lineage>
        <taxon>Eukaryota</taxon>
        <taxon>Metazoa</taxon>
        <taxon>Spiralia</taxon>
        <taxon>Lophotrochozoa</taxon>
        <taxon>Mollusca</taxon>
        <taxon>Gastropoda</taxon>
        <taxon>Heterobranchia</taxon>
        <taxon>Euthyneura</taxon>
        <taxon>Panpulmonata</taxon>
        <taxon>Sacoglossa</taxon>
        <taxon>Placobranchoidea</taxon>
        <taxon>Plakobranchidae</taxon>
        <taxon>Elysia</taxon>
    </lineage>
</organism>
<gene>
    <name evidence="1" type="ORF">EGW08_015179</name>
</gene>
<accession>A0A3S1BBY8</accession>